<keyword evidence="2" id="KW-0732">Signal</keyword>
<organism evidence="3">
    <name type="scientific">Ixodes ricinus</name>
    <name type="common">Common tick</name>
    <name type="synonym">Acarus ricinus</name>
    <dbReference type="NCBI Taxonomy" id="34613"/>
    <lineage>
        <taxon>Eukaryota</taxon>
        <taxon>Metazoa</taxon>
        <taxon>Ecdysozoa</taxon>
        <taxon>Arthropoda</taxon>
        <taxon>Chelicerata</taxon>
        <taxon>Arachnida</taxon>
        <taxon>Acari</taxon>
        <taxon>Parasitiformes</taxon>
        <taxon>Ixodida</taxon>
        <taxon>Ixodoidea</taxon>
        <taxon>Ixodidae</taxon>
        <taxon>Ixodinae</taxon>
        <taxon>Ixodes</taxon>
    </lineage>
</organism>
<protein>
    <submittedName>
        <fullName evidence="3">Putative secreted protein</fullName>
    </submittedName>
</protein>
<sequence length="168" mass="18900">MNLLTFFFSVWQHWRRHVSFVILANLAPPCAAADVKRITSITRIRIFFANDERSLKLVSSQPRHILVGKATTKSVRPPDHVWQQAQRRVCAGTSGLWERHPVSEDCGEIWLQAPVGGGAAARRAAHSGFGVRRGNRNAHQERNHRSCGHHLQSPGQGYEEGRDQQVPD</sequence>
<feature type="chain" id="PRO_5025677839" evidence="2">
    <location>
        <begin position="33"/>
        <end position="168"/>
    </location>
</feature>
<feature type="region of interest" description="Disordered" evidence="1">
    <location>
        <begin position="127"/>
        <end position="168"/>
    </location>
</feature>
<reference evidence="3" key="1">
    <citation type="submission" date="2019-12" db="EMBL/GenBank/DDBJ databases">
        <title>An insight into the sialome of adult female Ixodes ricinus ticks feeding for 6 days.</title>
        <authorList>
            <person name="Perner J."/>
            <person name="Ribeiro J.M.C."/>
        </authorList>
    </citation>
    <scope>NUCLEOTIDE SEQUENCE</scope>
    <source>
        <strain evidence="3">Semi-engorged</strain>
        <tissue evidence="3">Salivary glands</tissue>
    </source>
</reference>
<evidence type="ECO:0000256" key="2">
    <source>
        <dbReference type="SAM" id="SignalP"/>
    </source>
</evidence>
<accession>A0A6B0UY26</accession>
<feature type="signal peptide" evidence="2">
    <location>
        <begin position="1"/>
        <end position="32"/>
    </location>
</feature>
<dbReference type="EMBL" id="GIFC01012606">
    <property type="protein sequence ID" value="MXU94689.1"/>
    <property type="molecule type" value="Transcribed_RNA"/>
</dbReference>
<dbReference type="AlphaFoldDB" id="A0A6B0UY26"/>
<proteinExistence type="predicted"/>
<evidence type="ECO:0000256" key="1">
    <source>
        <dbReference type="SAM" id="MobiDB-lite"/>
    </source>
</evidence>
<name>A0A6B0UY26_IXORI</name>
<evidence type="ECO:0000313" key="3">
    <source>
        <dbReference type="EMBL" id="MXU94689.1"/>
    </source>
</evidence>
<feature type="compositionally biased region" description="Basic and acidic residues" evidence="1">
    <location>
        <begin position="159"/>
        <end position="168"/>
    </location>
</feature>